<proteinExistence type="predicted"/>
<gene>
    <name evidence="1" type="ORF">LAUMK42_02937</name>
</gene>
<protein>
    <submittedName>
        <fullName evidence="1">Uncharacterized protein</fullName>
    </submittedName>
</protein>
<organism evidence="1 2">
    <name type="scientific">Mycobacterium persicum</name>
    <dbReference type="NCBI Taxonomy" id="1487726"/>
    <lineage>
        <taxon>Bacteria</taxon>
        <taxon>Bacillati</taxon>
        <taxon>Actinomycetota</taxon>
        <taxon>Actinomycetes</taxon>
        <taxon>Mycobacteriales</taxon>
        <taxon>Mycobacteriaceae</taxon>
        <taxon>Mycobacterium</taxon>
    </lineage>
</organism>
<accession>A0AB38UUL4</accession>
<dbReference type="AlphaFoldDB" id="A0AB38UUL4"/>
<dbReference type="EMBL" id="UPHL01000072">
    <property type="protein sequence ID" value="VAZ84118.1"/>
    <property type="molecule type" value="Genomic_DNA"/>
</dbReference>
<sequence>MVDIADPSSEIMNSCTSSTNVLRLYGLMELNSALVIKHILDFTLHRLPIYIVEFAVIQLSLIIRGSSSNLLDVTMEYICIVNNSVA</sequence>
<dbReference type="Proteomes" id="UP000279331">
    <property type="component" value="Unassembled WGS sequence"/>
</dbReference>
<name>A0AB38UUL4_9MYCO</name>
<comment type="caution">
    <text evidence="1">The sequence shown here is derived from an EMBL/GenBank/DDBJ whole genome shotgun (WGS) entry which is preliminary data.</text>
</comment>
<reference evidence="1 2" key="1">
    <citation type="submission" date="2018-09" db="EMBL/GenBank/DDBJ databases">
        <authorList>
            <person name="Tagini F."/>
        </authorList>
    </citation>
    <scope>NUCLEOTIDE SEQUENCE [LARGE SCALE GENOMIC DNA]</scope>
    <source>
        <strain evidence="1 2">MK42</strain>
    </source>
</reference>
<evidence type="ECO:0000313" key="2">
    <source>
        <dbReference type="Proteomes" id="UP000279331"/>
    </source>
</evidence>
<evidence type="ECO:0000313" key="1">
    <source>
        <dbReference type="EMBL" id="VAZ84118.1"/>
    </source>
</evidence>